<sequence length="75" mass="8843">MKVATNSISQQQELLYRAERKKASQFRIQLFSGDRFAIGRMLEYNVFASVGLKMYRRDILRPTNLAEARRGRRYA</sequence>
<evidence type="ECO:0000313" key="1">
    <source>
        <dbReference type="EMBL" id="KIL38840.1"/>
    </source>
</evidence>
<gene>
    <name evidence="1" type="ORF">SD70_23975</name>
</gene>
<organism evidence="1 2">
    <name type="scientific">Gordoniibacillus kamchatkensis</name>
    <dbReference type="NCBI Taxonomy" id="1590651"/>
    <lineage>
        <taxon>Bacteria</taxon>
        <taxon>Bacillati</taxon>
        <taxon>Bacillota</taxon>
        <taxon>Bacilli</taxon>
        <taxon>Bacillales</taxon>
        <taxon>Paenibacillaceae</taxon>
        <taxon>Gordoniibacillus</taxon>
    </lineage>
</organism>
<dbReference type="Proteomes" id="UP000031967">
    <property type="component" value="Unassembled WGS sequence"/>
</dbReference>
<comment type="caution">
    <text evidence="1">The sequence shown here is derived from an EMBL/GenBank/DDBJ whole genome shotgun (WGS) entry which is preliminary data.</text>
</comment>
<accession>A0ABR5AD08</accession>
<evidence type="ECO:0000313" key="2">
    <source>
        <dbReference type="Proteomes" id="UP000031967"/>
    </source>
</evidence>
<proteinExistence type="predicted"/>
<protein>
    <submittedName>
        <fullName evidence="1">Uncharacterized protein</fullName>
    </submittedName>
</protein>
<reference evidence="1 2" key="1">
    <citation type="submission" date="2014-12" db="EMBL/GenBank/DDBJ databases">
        <title>Draft genome sequence of Paenibacillus kamchatkensis strain B-2647.</title>
        <authorList>
            <person name="Karlyshev A.V."/>
            <person name="Kudryashova E.B."/>
        </authorList>
    </citation>
    <scope>NUCLEOTIDE SEQUENCE [LARGE SCALE GENOMIC DNA]</scope>
    <source>
        <strain evidence="1 2">VKM B-2647</strain>
    </source>
</reference>
<keyword evidence="2" id="KW-1185">Reference proteome</keyword>
<name>A0ABR5AD08_9BACL</name>
<dbReference type="EMBL" id="JXAK01000050">
    <property type="protein sequence ID" value="KIL38840.1"/>
    <property type="molecule type" value="Genomic_DNA"/>
</dbReference>